<comment type="caution">
    <text evidence="5">The sequence shown here is derived from an EMBL/GenBank/DDBJ whole genome shotgun (WGS) entry which is preliminary data.</text>
</comment>
<feature type="domain" description="tRNA/rRNA methyltransferase SpoU type" evidence="4">
    <location>
        <begin position="1369"/>
        <end position="1511"/>
    </location>
</feature>
<dbReference type="EMBL" id="JAQQBS010000001">
    <property type="protein sequence ID" value="KAK0178079.1"/>
    <property type="molecule type" value="Genomic_DNA"/>
</dbReference>
<dbReference type="InterPro" id="IPR045330">
    <property type="entry name" value="TRM3/TARBP1"/>
</dbReference>
<keyword evidence="1" id="KW-0489">Methyltransferase</keyword>
<reference evidence="5" key="2">
    <citation type="submission" date="2023-03" db="EMBL/GenBank/DDBJ databases">
        <authorList>
            <person name="Inwood S.N."/>
            <person name="Skelly J.G."/>
            <person name="Guhlin J."/>
            <person name="Harrop T.W.R."/>
            <person name="Goldson S.G."/>
            <person name="Dearden P.K."/>
        </authorList>
    </citation>
    <scope>NUCLEOTIDE SEQUENCE</scope>
    <source>
        <strain evidence="5">Irish</strain>
        <tissue evidence="5">Whole body</tissue>
    </source>
</reference>
<dbReference type="InterPro" id="IPR044748">
    <property type="entry name" value="Trm3/TARBP1_C"/>
</dbReference>
<name>A0AA39FYB0_9HYME</name>
<dbReference type="CDD" id="cd18091">
    <property type="entry name" value="SpoU-like_TRM3-like"/>
    <property type="match status" value="1"/>
</dbReference>
<evidence type="ECO:0000256" key="1">
    <source>
        <dbReference type="ARBA" id="ARBA00022603"/>
    </source>
</evidence>
<dbReference type="InterPro" id="IPR029028">
    <property type="entry name" value="Alpha/beta_knot_MTases"/>
</dbReference>
<evidence type="ECO:0000313" key="6">
    <source>
        <dbReference type="Proteomes" id="UP001168990"/>
    </source>
</evidence>
<dbReference type="GO" id="GO:0030488">
    <property type="term" value="P:tRNA methylation"/>
    <property type="evidence" value="ECO:0007669"/>
    <property type="project" value="InterPro"/>
</dbReference>
<dbReference type="SUPFAM" id="SSF75217">
    <property type="entry name" value="alpha/beta knot"/>
    <property type="match status" value="1"/>
</dbReference>
<dbReference type="PANTHER" id="PTHR12029:SF11">
    <property type="entry name" value="METHYLTRANSFERASE TARBP1-RELATED"/>
    <property type="match status" value="1"/>
</dbReference>
<evidence type="ECO:0000313" key="5">
    <source>
        <dbReference type="EMBL" id="KAK0178079.1"/>
    </source>
</evidence>
<evidence type="ECO:0000256" key="3">
    <source>
        <dbReference type="SAM" id="MobiDB-lite"/>
    </source>
</evidence>
<dbReference type="Gene3D" id="3.40.1280.10">
    <property type="match status" value="1"/>
</dbReference>
<keyword evidence="2" id="KW-0808">Transferase</keyword>
<dbReference type="Pfam" id="PF00588">
    <property type="entry name" value="SpoU_methylase"/>
    <property type="match status" value="1"/>
</dbReference>
<dbReference type="InterPro" id="IPR029026">
    <property type="entry name" value="tRNA_m1G_MTases_N"/>
</dbReference>
<proteinExistence type="predicted"/>
<accession>A0AA39FYB0</accession>
<keyword evidence="6" id="KW-1185">Reference proteome</keyword>
<dbReference type="Proteomes" id="UP001168990">
    <property type="component" value="Unassembled WGS sequence"/>
</dbReference>
<dbReference type="GO" id="GO:0003723">
    <property type="term" value="F:RNA binding"/>
    <property type="evidence" value="ECO:0007669"/>
    <property type="project" value="InterPro"/>
</dbReference>
<evidence type="ECO:0000259" key="4">
    <source>
        <dbReference type="Pfam" id="PF00588"/>
    </source>
</evidence>
<gene>
    <name evidence="5" type="ORF">PV328_002060</name>
</gene>
<evidence type="ECO:0000256" key="2">
    <source>
        <dbReference type="ARBA" id="ARBA00022679"/>
    </source>
</evidence>
<dbReference type="GO" id="GO:0016423">
    <property type="term" value="F:tRNA (guanine) methyltransferase activity"/>
    <property type="evidence" value="ECO:0007669"/>
    <property type="project" value="InterPro"/>
</dbReference>
<organism evidence="5 6">
    <name type="scientific">Microctonus aethiopoides</name>
    <dbReference type="NCBI Taxonomy" id="144406"/>
    <lineage>
        <taxon>Eukaryota</taxon>
        <taxon>Metazoa</taxon>
        <taxon>Ecdysozoa</taxon>
        <taxon>Arthropoda</taxon>
        <taxon>Hexapoda</taxon>
        <taxon>Insecta</taxon>
        <taxon>Pterygota</taxon>
        <taxon>Neoptera</taxon>
        <taxon>Endopterygota</taxon>
        <taxon>Hymenoptera</taxon>
        <taxon>Apocrita</taxon>
        <taxon>Ichneumonoidea</taxon>
        <taxon>Braconidae</taxon>
        <taxon>Euphorinae</taxon>
        <taxon>Microctonus</taxon>
    </lineage>
</organism>
<dbReference type="InterPro" id="IPR001537">
    <property type="entry name" value="SpoU_MeTrfase"/>
</dbReference>
<reference evidence="5" key="1">
    <citation type="journal article" date="2023" name="bioRxiv">
        <title>Scaffold-level genome assemblies of two parasitoid biocontrol wasps reveal the parthenogenesis mechanism and an associated novel virus.</title>
        <authorList>
            <person name="Inwood S."/>
            <person name="Skelly J."/>
            <person name="Guhlin J."/>
            <person name="Harrop T."/>
            <person name="Goldson S."/>
            <person name="Dearden P."/>
        </authorList>
    </citation>
    <scope>NUCLEOTIDE SEQUENCE</scope>
    <source>
        <strain evidence="5">Irish</strain>
        <tissue evidence="5">Whole body</tissue>
    </source>
</reference>
<dbReference type="PANTHER" id="PTHR12029">
    <property type="entry name" value="RNA METHYLTRANSFERASE"/>
    <property type="match status" value="1"/>
</dbReference>
<feature type="region of interest" description="Disordered" evidence="3">
    <location>
        <begin position="1309"/>
        <end position="1330"/>
    </location>
</feature>
<sequence length="1519" mass="176420">MEESNNRHHRYTTASTSGITVLRMVDSTFIDNPLPLLQKLVKAYDEEILNSSVNYETLKDFYKVLCYEYQMKFKSEPKLKAPNNDLAGFPITKILQYIMRREEGIEDGRMPIVIDVIILQIALHSNAEQIMSLFQYLSVIDKKILNVDVYLLGIIDCITEAVYLKSYIYEENDLNEINMKEICQSHMNQITLCLFRLENPQWKLFISILSKMILTFDQTLVVSHLWEIILNENYNDYEKKLTLLSCILDDILSLPGREIIKCNIEYCSKENIWLFIFNGLISDVEQQRKQTSYIMKSILRFIEPYHELSLKKNIIPFVHCQREDERQYLKQIMMNFFLILESLEEKQGHLVTPVLAHLKELMKVNIDHQACGNCFDRIWLRCIFQRILQHKTNAVMKLGLLNLIKMDPTAFDEAFLSLLVQSLNNTSLYDNKNMKCLPEISKKLADLFIKAEYSNVDLMNEFIHAVSRITWAPIPLFYIFESLKVTTTQLKNTEYNIWSESELEAIITIMEKNLNIQSPPMRDDIQINICKMFFCCAKQPLDLNTLAKTFSSFPSSKVMNRGSKCWNLIADYLQSNINTKDAVEYICQVCDKLLIKEHGEGINLKSLALIIVLLYDGKKIFISKSCAVQKSLCDTFDLIRGADVRSYADTTLCLRTIQLIKCLLNVLLVQQKDTTTPEKGNFINHLIFPYLDPAQRFIFKSLKQSSSPKTYNEATVYVESFSAIVAFNRFVHKSFNFSNDMKMFQDETIRTIDDFNGIVNLRYWYNLQILYISSMCNMSSNAEDHSYRNFQFKLCRQQLRISNKTDVENGGKIISECYEIIGKSIKQFFISCTDYSLIDFNQWLINLTNLLDSGKEYVISSVLGVLRKWFDNVHDHLPLENNIFGQIIDMSWRNIWDLKKNEYFWSSINQLVGLILQTNFLNRKDLTPTVIKYVNYIILKSENIPNLKNVLIQHLLELEALDFLHFHDDVVKCLLQSSVGRMDKRIEMQAFHYIMNQHDIFDFYQYTITTSKSSGIYIDVLFRAECILLLLRVMNSVGAQYFSVNTVLFFTSILVNLKNKRYFADSNIHRIKHRVMQLLLIIQPLLDEKATTVLYDTICDLIVSESNQPSVRVMQEWLLMKIFIKYPSLRDNVWDLLEVAKTKRPGSITSVASIIYHVSRKLPIDKKVQYIRIAIRKLLSSCFRQTFVVRLYCQVILSKLFDVIQSLWSLSLDYTIIRDAITESLRHGNLNKNSIKIFEDFYFPLFDPMQDYDLQTLFYDLPRLLNMSSDELILPDIFIEIRPECDLDSDDLFHAFHIPIENKRGLLSPINSSNQRDTRNESTFNEGEDIDDNSLSDVQKKVMPWKTMLPIVEESTSVRQQKLINDAGLIVVASLIDSLPNLGGLSRTSEIFCARELVLANIKCIEYKEFQSLSVSSEKWIAITEVKPHELRNYLLEKKSMGWTLVGAEQTANSISLLDMKFDKKSILLLGNEKSGIPANLIPLMDVCVEIPQAGVVRSLNVHVTGAICLWHYGKQHIF</sequence>
<protein>
    <recommendedName>
        <fullName evidence="4">tRNA/rRNA methyltransferase SpoU type domain-containing protein</fullName>
    </recommendedName>
</protein>
<feature type="compositionally biased region" description="Polar residues" evidence="3">
    <location>
        <begin position="1309"/>
        <end position="1325"/>
    </location>
</feature>